<keyword evidence="4" id="KW-1185">Reference proteome</keyword>
<protein>
    <submittedName>
        <fullName evidence="3">Guanine nucleotide-binding protein subunit gamma 3</fullName>
    </submittedName>
</protein>
<dbReference type="PANTHER" id="PTHR32378:SF10">
    <property type="entry name" value="GUANINE NUCLEOTIDE-BINDING PROTEIN SUBUNIT GAMMA 3"/>
    <property type="match status" value="1"/>
</dbReference>
<dbReference type="Proteomes" id="UP001180020">
    <property type="component" value="Unassembled WGS sequence"/>
</dbReference>
<reference evidence="3" key="2">
    <citation type="submission" date="2023-06" db="EMBL/GenBank/DDBJ databases">
        <authorList>
            <person name="Ma L."/>
            <person name="Liu K.-W."/>
            <person name="Li Z."/>
            <person name="Hsiao Y.-Y."/>
            <person name="Qi Y."/>
            <person name="Fu T."/>
            <person name="Tang G."/>
            <person name="Zhang D."/>
            <person name="Sun W.-H."/>
            <person name="Liu D.-K."/>
            <person name="Li Y."/>
            <person name="Chen G.-Z."/>
            <person name="Liu X.-D."/>
            <person name="Liao X.-Y."/>
            <person name="Jiang Y.-T."/>
            <person name="Yu X."/>
            <person name="Hao Y."/>
            <person name="Huang J."/>
            <person name="Zhao X.-W."/>
            <person name="Ke S."/>
            <person name="Chen Y.-Y."/>
            <person name="Wu W.-L."/>
            <person name="Hsu J.-L."/>
            <person name="Lin Y.-F."/>
            <person name="Huang M.-D."/>
            <person name="Li C.-Y."/>
            <person name="Huang L."/>
            <person name="Wang Z.-W."/>
            <person name="Zhao X."/>
            <person name="Zhong W.-Y."/>
            <person name="Peng D.-H."/>
            <person name="Ahmad S."/>
            <person name="Lan S."/>
            <person name="Zhang J.-S."/>
            <person name="Tsai W.-C."/>
            <person name="Van De Peer Y."/>
            <person name="Liu Z.-J."/>
        </authorList>
    </citation>
    <scope>NUCLEOTIDE SEQUENCE</scope>
    <source>
        <strain evidence="3">CP</strain>
        <tissue evidence="3">Leaves</tissue>
    </source>
</reference>
<comment type="caution">
    <text evidence="3">The sequence shown here is derived from an EMBL/GenBank/DDBJ whole genome shotgun (WGS) entry which is preliminary data.</text>
</comment>
<evidence type="ECO:0000256" key="1">
    <source>
        <dbReference type="SAM" id="Coils"/>
    </source>
</evidence>
<accession>A0AAV9CHZ7</accession>
<dbReference type="EMBL" id="JAUJYO010000019">
    <property type="protein sequence ID" value="KAK1288290.1"/>
    <property type="molecule type" value="Genomic_DNA"/>
</dbReference>
<feature type="domain" description="G protein gamma" evidence="2">
    <location>
        <begin position="24"/>
        <end position="85"/>
    </location>
</feature>
<evidence type="ECO:0000313" key="3">
    <source>
        <dbReference type="EMBL" id="KAK1288290.1"/>
    </source>
</evidence>
<dbReference type="PANTHER" id="PTHR32378">
    <property type="entry name" value="GUANINE NUCLEOTIDE-BINDING PROTEIN SUBUNIT GAMMA 3"/>
    <property type="match status" value="1"/>
</dbReference>
<organism evidence="3 4">
    <name type="scientific">Acorus calamus</name>
    <name type="common">Sweet flag</name>
    <dbReference type="NCBI Taxonomy" id="4465"/>
    <lineage>
        <taxon>Eukaryota</taxon>
        <taxon>Viridiplantae</taxon>
        <taxon>Streptophyta</taxon>
        <taxon>Embryophyta</taxon>
        <taxon>Tracheophyta</taxon>
        <taxon>Spermatophyta</taxon>
        <taxon>Magnoliopsida</taxon>
        <taxon>Liliopsida</taxon>
        <taxon>Acoraceae</taxon>
        <taxon>Acorus</taxon>
    </lineage>
</organism>
<keyword evidence="1" id="KW-0175">Coiled coil</keyword>
<evidence type="ECO:0000259" key="2">
    <source>
        <dbReference type="SMART" id="SM01224"/>
    </source>
</evidence>
<sequence>MAALAAPRPKSPPKYPDLCGKHRRQVQIQSLNREIGFLEEELQSLEVIQPASKCCKEIDDYVTSNSDPLIPVIRKVRRSTRIWKWLSVQKLRFPKAERDELTTKSILNLEIA</sequence>
<reference evidence="3" key="1">
    <citation type="journal article" date="2023" name="Nat. Commun.">
        <title>Diploid and tetraploid genomes of Acorus and the evolution of monocots.</title>
        <authorList>
            <person name="Ma L."/>
            <person name="Liu K.W."/>
            <person name="Li Z."/>
            <person name="Hsiao Y.Y."/>
            <person name="Qi Y."/>
            <person name="Fu T."/>
            <person name="Tang G.D."/>
            <person name="Zhang D."/>
            <person name="Sun W.H."/>
            <person name="Liu D.K."/>
            <person name="Li Y."/>
            <person name="Chen G.Z."/>
            <person name="Liu X.D."/>
            <person name="Liao X.Y."/>
            <person name="Jiang Y.T."/>
            <person name="Yu X."/>
            <person name="Hao Y."/>
            <person name="Huang J."/>
            <person name="Zhao X.W."/>
            <person name="Ke S."/>
            <person name="Chen Y.Y."/>
            <person name="Wu W.L."/>
            <person name="Hsu J.L."/>
            <person name="Lin Y.F."/>
            <person name="Huang M.D."/>
            <person name="Li C.Y."/>
            <person name="Huang L."/>
            <person name="Wang Z.W."/>
            <person name="Zhao X."/>
            <person name="Zhong W.Y."/>
            <person name="Peng D.H."/>
            <person name="Ahmad S."/>
            <person name="Lan S."/>
            <person name="Zhang J.S."/>
            <person name="Tsai W.C."/>
            <person name="Van de Peer Y."/>
            <person name="Liu Z.J."/>
        </authorList>
    </citation>
    <scope>NUCLEOTIDE SEQUENCE</scope>
    <source>
        <strain evidence="3">CP</strain>
    </source>
</reference>
<dbReference type="SMART" id="SM01224">
    <property type="entry name" value="G_gamma"/>
    <property type="match status" value="1"/>
</dbReference>
<name>A0AAV9CHZ7_ACOCL</name>
<dbReference type="AlphaFoldDB" id="A0AAV9CHZ7"/>
<evidence type="ECO:0000313" key="4">
    <source>
        <dbReference type="Proteomes" id="UP001180020"/>
    </source>
</evidence>
<dbReference type="GO" id="GO:0007186">
    <property type="term" value="P:G protein-coupled receptor signaling pathway"/>
    <property type="evidence" value="ECO:0007669"/>
    <property type="project" value="InterPro"/>
</dbReference>
<gene>
    <name evidence="3" type="primary">GG3</name>
    <name evidence="3" type="ORF">QJS10_CPB19g01908</name>
</gene>
<dbReference type="Pfam" id="PF00631">
    <property type="entry name" value="G-gamma"/>
    <property type="match status" value="1"/>
</dbReference>
<dbReference type="InterPro" id="IPR015898">
    <property type="entry name" value="G-protein_gamma-like_dom"/>
</dbReference>
<dbReference type="InterPro" id="IPR055305">
    <property type="entry name" value="GG3-like"/>
</dbReference>
<proteinExistence type="predicted"/>
<feature type="coiled-coil region" evidence="1">
    <location>
        <begin position="21"/>
        <end position="48"/>
    </location>
</feature>